<gene>
    <name evidence="8" type="ORF">CLAFUR5_06832</name>
</gene>
<dbReference type="Pfam" id="PF00501">
    <property type="entry name" value="AMP-binding"/>
    <property type="match status" value="1"/>
</dbReference>
<dbReference type="PANTHER" id="PTHR24096">
    <property type="entry name" value="LONG-CHAIN-FATTY-ACID--COA LIGASE"/>
    <property type="match status" value="1"/>
</dbReference>
<dbReference type="GO" id="GO:0005524">
    <property type="term" value="F:ATP binding"/>
    <property type="evidence" value="ECO:0007669"/>
    <property type="project" value="UniProtKB-KW"/>
</dbReference>
<dbReference type="InterPro" id="IPR042099">
    <property type="entry name" value="ANL_N_sf"/>
</dbReference>
<keyword evidence="5" id="KW-0067">ATP-binding</keyword>
<dbReference type="GO" id="GO:0016405">
    <property type="term" value="F:CoA-ligase activity"/>
    <property type="evidence" value="ECO:0007669"/>
    <property type="project" value="TreeGrafter"/>
</dbReference>
<feature type="domain" description="AMP-dependent synthetase/ligase" evidence="6">
    <location>
        <begin position="41"/>
        <end position="403"/>
    </location>
</feature>
<evidence type="ECO:0000259" key="7">
    <source>
        <dbReference type="Pfam" id="PF13193"/>
    </source>
</evidence>
<accession>A0A9Q8UR86</accession>
<evidence type="ECO:0000256" key="2">
    <source>
        <dbReference type="ARBA" id="ARBA00006432"/>
    </source>
</evidence>
<name>A0A9Q8UR86_PASFU</name>
<evidence type="ECO:0000313" key="9">
    <source>
        <dbReference type="Proteomes" id="UP000756132"/>
    </source>
</evidence>
<dbReference type="KEGG" id="ffu:CLAFUR5_06832"/>
<sequence length="544" mass="61357">MEEVSQFEHTNLVSWALSGEYDPERPMLIDAMRPSRCMSRKRAMSLIAGLAGAFEKDSTVCLHLSNDILYPILVHAIWASKCRWTGTNTAYTSPELEHHLRISKTRYVVTEEEHLETVRAAVSHSGTKAEIILFSDILYPRSRKEDDHRHCCGRRLSSTLHRSKYRSLHDLLRRKRTQEELEARLRDIDIDSVATLMSTSGTTGPPKMAARTHRAHMTESRAAVDNDSAKPYEIRRLWCVPIFHSFAFPTMVINSLLLGVPAYFMRRFLDQTYAEKIQEFQITETLAPPPILSRLVNFPLTHPMIQSLKIIYTGGAPCAGELRAKFLRLYTGEQPRIVQIWGMTEGGWFTTFKYPEVNTTYSVGRAIPGFEIKMSEENRSQLSSGQEVGELFVRGPNVMSEYLGNTEATDKTFVDGWLRTGDVGYIKDGKVYLVDRAKDLIKVNGFQVSPSEIEDALLVSKDVKDAAVIGVGEDVNERPMAFVVLANEDDAGISVCSLKQHLLQRLSRYKVATCEVRFVDTIPKSATGKILKNKLREMAKASCG</sequence>
<dbReference type="RefSeq" id="XP_047763818.1">
    <property type="nucleotide sequence ID" value="XM_047905980.1"/>
</dbReference>
<organism evidence="8 9">
    <name type="scientific">Passalora fulva</name>
    <name type="common">Tomato leaf mold</name>
    <name type="synonym">Cladosporium fulvum</name>
    <dbReference type="NCBI Taxonomy" id="5499"/>
    <lineage>
        <taxon>Eukaryota</taxon>
        <taxon>Fungi</taxon>
        <taxon>Dikarya</taxon>
        <taxon>Ascomycota</taxon>
        <taxon>Pezizomycotina</taxon>
        <taxon>Dothideomycetes</taxon>
        <taxon>Dothideomycetidae</taxon>
        <taxon>Mycosphaerellales</taxon>
        <taxon>Mycosphaerellaceae</taxon>
        <taxon>Fulvia</taxon>
    </lineage>
</organism>
<dbReference type="Gene3D" id="3.30.300.30">
    <property type="match status" value="1"/>
</dbReference>
<dbReference type="AlphaFoldDB" id="A0A9Q8UR86"/>
<keyword evidence="4" id="KW-0547">Nucleotide-binding</keyword>
<dbReference type="EMBL" id="CP090168">
    <property type="protein sequence ID" value="UJO19452.1"/>
    <property type="molecule type" value="Genomic_DNA"/>
</dbReference>
<evidence type="ECO:0000256" key="1">
    <source>
        <dbReference type="ARBA" id="ARBA00005179"/>
    </source>
</evidence>
<dbReference type="Gene3D" id="3.40.50.12780">
    <property type="entry name" value="N-terminal domain of ligase-like"/>
    <property type="match status" value="1"/>
</dbReference>
<comment type="pathway">
    <text evidence="1">Secondary metabolite biosynthesis.</text>
</comment>
<dbReference type="PANTHER" id="PTHR24096:SF317">
    <property type="entry name" value="ADENYLATE-FORMING ENZYME AFEA"/>
    <property type="match status" value="1"/>
</dbReference>
<dbReference type="GeneID" id="71986710"/>
<reference evidence="8" key="1">
    <citation type="submission" date="2021-12" db="EMBL/GenBank/DDBJ databases">
        <authorList>
            <person name="Zaccaron A."/>
            <person name="Stergiopoulos I."/>
        </authorList>
    </citation>
    <scope>NUCLEOTIDE SEQUENCE</scope>
    <source>
        <strain evidence="8">Race5_Kim</strain>
    </source>
</reference>
<evidence type="ECO:0000256" key="3">
    <source>
        <dbReference type="ARBA" id="ARBA00022598"/>
    </source>
</evidence>
<protein>
    <submittedName>
        <fullName evidence="8">Acyl-CoA ligase M9</fullName>
    </submittedName>
</protein>
<evidence type="ECO:0000313" key="8">
    <source>
        <dbReference type="EMBL" id="UJO19452.1"/>
    </source>
</evidence>
<comment type="similarity">
    <text evidence="2">Belongs to the ATP-dependent AMP-binding enzyme family.</text>
</comment>
<dbReference type="Proteomes" id="UP000756132">
    <property type="component" value="Chromosome 6"/>
</dbReference>
<reference evidence="8" key="2">
    <citation type="journal article" date="2022" name="Microb. Genom.">
        <title>A chromosome-scale genome assembly of the tomato pathogen Cladosporium fulvum reveals a compartmentalized genome architecture and the presence of a dispensable chromosome.</title>
        <authorList>
            <person name="Zaccaron A.Z."/>
            <person name="Chen L.H."/>
            <person name="Samaras A."/>
            <person name="Stergiopoulos I."/>
        </authorList>
    </citation>
    <scope>NUCLEOTIDE SEQUENCE</scope>
    <source>
        <strain evidence="8">Race5_Kim</strain>
    </source>
</reference>
<evidence type="ECO:0000256" key="4">
    <source>
        <dbReference type="ARBA" id="ARBA00022741"/>
    </source>
</evidence>
<dbReference type="OrthoDB" id="6509636at2759"/>
<dbReference type="InterPro" id="IPR000873">
    <property type="entry name" value="AMP-dep_synth/lig_dom"/>
</dbReference>
<dbReference type="InterPro" id="IPR025110">
    <property type="entry name" value="AMP-bd_C"/>
</dbReference>
<dbReference type="InterPro" id="IPR045851">
    <property type="entry name" value="AMP-bd_C_sf"/>
</dbReference>
<feature type="domain" description="AMP-binding enzyme C-terminal" evidence="7">
    <location>
        <begin position="452"/>
        <end position="529"/>
    </location>
</feature>
<keyword evidence="3 8" id="KW-0436">Ligase</keyword>
<proteinExistence type="inferred from homology"/>
<dbReference type="OMA" id="IWASKCR"/>
<keyword evidence="9" id="KW-1185">Reference proteome</keyword>
<evidence type="ECO:0000259" key="6">
    <source>
        <dbReference type="Pfam" id="PF00501"/>
    </source>
</evidence>
<dbReference type="Pfam" id="PF13193">
    <property type="entry name" value="AMP-binding_C"/>
    <property type="match status" value="1"/>
</dbReference>
<evidence type="ECO:0000256" key="5">
    <source>
        <dbReference type="ARBA" id="ARBA00022840"/>
    </source>
</evidence>
<dbReference type="SUPFAM" id="SSF56801">
    <property type="entry name" value="Acetyl-CoA synthetase-like"/>
    <property type="match status" value="1"/>
</dbReference>
<dbReference type="GO" id="GO:0019748">
    <property type="term" value="P:secondary metabolic process"/>
    <property type="evidence" value="ECO:0007669"/>
    <property type="project" value="TreeGrafter"/>
</dbReference>